<accession>A0AAV0U2C2</accession>
<comment type="caution">
    <text evidence="2">The sequence shown here is derived from an EMBL/GenBank/DDBJ whole genome shotgun (WGS) entry which is preliminary data.</text>
</comment>
<evidence type="ECO:0000256" key="1">
    <source>
        <dbReference type="SAM" id="Phobius"/>
    </source>
</evidence>
<protein>
    <submittedName>
        <fullName evidence="2">Uncharacterized protein</fullName>
    </submittedName>
</protein>
<dbReference type="EMBL" id="CANTFM010000864">
    <property type="protein sequence ID" value="CAI5731087.1"/>
    <property type="molecule type" value="Genomic_DNA"/>
</dbReference>
<organism evidence="2 3">
    <name type="scientific">Peronospora destructor</name>
    <dbReference type="NCBI Taxonomy" id="86335"/>
    <lineage>
        <taxon>Eukaryota</taxon>
        <taxon>Sar</taxon>
        <taxon>Stramenopiles</taxon>
        <taxon>Oomycota</taxon>
        <taxon>Peronosporomycetes</taxon>
        <taxon>Peronosporales</taxon>
        <taxon>Peronosporaceae</taxon>
        <taxon>Peronospora</taxon>
    </lineage>
</organism>
<sequence>MKIRTSGKTLLGLVPFFDIYGMMLIHLRILQAKTIVVLPRFMPDTFSTRWLRIRFAQLILRHLQCCS</sequence>
<keyword evidence="3" id="KW-1185">Reference proteome</keyword>
<keyword evidence="1" id="KW-0812">Transmembrane</keyword>
<dbReference type="AlphaFoldDB" id="A0AAV0U2C2"/>
<reference evidence="2" key="1">
    <citation type="submission" date="2022-12" db="EMBL/GenBank/DDBJ databases">
        <authorList>
            <person name="Webb A."/>
        </authorList>
    </citation>
    <scope>NUCLEOTIDE SEQUENCE</scope>
    <source>
        <strain evidence="2">Pd1</strain>
    </source>
</reference>
<feature type="transmembrane region" description="Helical" evidence="1">
    <location>
        <begin position="12"/>
        <end position="30"/>
    </location>
</feature>
<proteinExistence type="predicted"/>
<evidence type="ECO:0000313" key="3">
    <source>
        <dbReference type="Proteomes" id="UP001162029"/>
    </source>
</evidence>
<keyword evidence="1" id="KW-1133">Transmembrane helix</keyword>
<gene>
    <name evidence="2" type="ORF">PDE001_LOCUS4704</name>
</gene>
<evidence type="ECO:0000313" key="2">
    <source>
        <dbReference type="EMBL" id="CAI5731087.1"/>
    </source>
</evidence>
<dbReference type="Gene3D" id="3.40.50.980">
    <property type="match status" value="1"/>
</dbReference>
<dbReference type="Proteomes" id="UP001162029">
    <property type="component" value="Unassembled WGS sequence"/>
</dbReference>
<keyword evidence="1" id="KW-0472">Membrane</keyword>
<name>A0AAV0U2C2_9STRA</name>